<dbReference type="Gene3D" id="1.20.1600.10">
    <property type="entry name" value="Outer membrane efflux proteins (OEP)"/>
    <property type="match status" value="1"/>
</dbReference>
<feature type="region of interest" description="Disordered" evidence="8">
    <location>
        <begin position="82"/>
        <end position="106"/>
    </location>
</feature>
<dbReference type="Proteomes" id="UP000324738">
    <property type="component" value="Unassembled WGS sequence"/>
</dbReference>
<dbReference type="PANTHER" id="PTHR30026">
    <property type="entry name" value="OUTER MEMBRANE PROTEIN TOLC"/>
    <property type="match status" value="1"/>
</dbReference>
<keyword evidence="6" id="KW-0472">Membrane</keyword>
<dbReference type="InterPro" id="IPR010130">
    <property type="entry name" value="T1SS_OMP_TolC"/>
</dbReference>
<evidence type="ECO:0000256" key="7">
    <source>
        <dbReference type="ARBA" id="ARBA00023237"/>
    </source>
</evidence>
<accession>A0A5B0DXX7</accession>
<dbReference type="GO" id="GO:1990281">
    <property type="term" value="C:efflux pump complex"/>
    <property type="evidence" value="ECO:0007669"/>
    <property type="project" value="TreeGrafter"/>
</dbReference>
<sequence>MELFIASHFEEPDQSRQKHIPLRLENLIKIKGYELLRQSAGNMSSWRGRKIFPAIAAALSLTATGCTTANLDAAMPATASTVSAKTISEPRAAAEQRSTRPGASGEGLTLEKAVVRAVDWHPTISEAASRTNQAGDEIDVARAGYFPQVRGGVSSVHDDASRRGNWNPQLSVTGSQMLYDFGKVSSSVAAARAAHDASRSSLLITVDDVILETAAAMVEVYRNRELAAVAQDQVRGIADITDLVHQRTDRGASTRSDAVQANARLQAAQSTELQIRADQERWESELVSLIGADSLPGLAPRLPASLATACEKASLSIDTVPAAQRALAEQREAQAQLRSNRARALPTLAVEVGAGYDILDNGSDELLLGEDDSRTEIRGGLSLSSSIFEGGASAARNRAAANALQAANAGLDNARFEATRKLREARQQTLSLSRLLASLRTREPTMRETRDMYRKQYLELGTRSLLDLLNAEQELHAARFDVARTTGDIQRLGLDCQYSAGQLRTAFGLQGASLRGVTFQP</sequence>
<evidence type="ECO:0000256" key="4">
    <source>
        <dbReference type="ARBA" id="ARBA00022452"/>
    </source>
</evidence>
<dbReference type="NCBIfam" id="TIGR01844">
    <property type="entry name" value="type_I_sec_TolC"/>
    <property type="match status" value="1"/>
</dbReference>
<dbReference type="SUPFAM" id="SSF56954">
    <property type="entry name" value="Outer membrane efflux proteins (OEP)"/>
    <property type="match status" value="1"/>
</dbReference>
<dbReference type="Pfam" id="PF02321">
    <property type="entry name" value="OEP"/>
    <property type="match status" value="2"/>
</dbReference>
<evidence type="ECO:0000256" key="8">
    <source>
        <dbReference type="SAM" id="MobiDB-lite"/>
    </source>
</evidence>
<proteinExistence type="inferred from homology"/>
<dbReference type="EMBL" id="VTWH01000002">
    <property type="protein sequence ID" value="KAA0970601.1"/>
    <property type="molecule type" value="Genomic_DNA"/>
</dbReference>
<evidence type="ECO:0000256" key="3">
    <source>
        <dbReference type="ARBA" id="ARBA00022448"/>
    </source>
</evidence>
<keyword evidence="4" id="KW-1134">Transmembrane beta strand</keyword>
<evidence type="ECO:0000256" key="6">
    <source>
        <dbReference type="ARBA" id="ARBA00023136"/>
    </source>
</evidence>
<gene>
    <name evidence="9" type="ORF">FPY71_08875</name>
</gene>
<keyword evidence="5" id="KW-0812">Transmembrane</keyword>
<comment type="caution">
    <text evidence="9">The sequence shown here is derived from an EMBL/GenBank/DDBJ whole genome shotgun (WGS) entry which is preliminary data.</text>
</comment>
<dbReference type="GO" id="GO:0009279">
    <property type="term" value="C:cell outer membrane"/>
    <property type="evidence" value="ECO:0007669"/>
    <property type="project" value="UniProtKB-SubCell"/>
</dbReference>
<evidence type="ECO:0000256" key="5">
    <source>
        <dbReference type="ARBA" id="ARBA00022692"/>
    </source>
</evidence>
<evidence type="ECO:0000256" key="1">
    <source>
        <dbReference type="ARBA" id="ARBA00004442"/>
    </source>
</evidence>
<protein>
    <submittedName>
        <fullName evidence="9">TolC family outer membrane protein</fullName>
    </submittedName>
</protein>
<dbReference type="GO" id="GO:0015288">
    <property type="term" value="F:porin activity"/>
    <property type="evidence" value="ECO:0007669"/>
    <property type="project" value="TreeGrafter"/>
</dbReference>
<keyword evidence="7" id="KW-0998">Cell outer membrane</keyword>
<dbReference type="InterPro" id="IPR051906">
    <property type="entry name" value="TolC-like"/>
</dbReference>
<reference evidence="9 10" key="1">
    <citation type="submission" date="2019-08" db="EMBL/GenBank/DDBJ databases">
        <title>Aureimonas fodiniaquatilis sp. nov., isolated from a coal mine wastewater.</title>
        <authorList>
            <person name="Kim W."/>
        </authorList>
    </citation>
    <scope>NUCLEOTIDE SEQUENCE [LARGE SCALE GENOMIC DNA]</scope>
    <source>
        <strain evidence="9 10">CAU 1482</strain>
    </source>
</reference>
<comment type="subcellular location">
    <subcellularLocation>
        <location evidence="1">Cell outer membrane</location>
    </subcellularLocation>
</comment>
<keyword evidence="10" id="KW-1185">Reference proteome</keyword>
<dbReference type="OrthoDB" id="314748at2"/>
<dbReference type="RefSeq" id="WP_149299723.1">
    <property type="nucleotide sequence ID" value="NZ_VTWH01000002.1"/>
</dbReference>
<dbReference type="PANTHER" id="PTHR30026:SF22">
    <property type="entry name" value="OUTER MEMBRANE EFFLUX PROTEIN"/>
    <property type="match status" value="1"/>
</dbReference>
<organism evidence="9 10">
    <name type="scientific">Aureimonas fodinaquatilis</name>
    <dbReference type="NCBI Taxonomy" id="2565783"/>
    <lineage>
        <taxon>Bacteria</taxon>
        <taxon>Pseudomonadati</taxon>
        <taxon>Pseudomonadota</taxon>
        <taxon>Alphaproteobacteria</taxon>
        <taxon>Hyphomicrobiales</taxon>
        <taxon>Aurantimonadaceae</taxon>
        <taxon>Aureimonas</taxon>
    </lineage>
</organism>
<keyword evidence="3" id="KW-0813">Transport</keyword>
<dbReference type="GO" id="GO:0015562">
    <property type="term" value="F:efflux transmembrane transporter activity"/>
    <property type="evidence" value="ECO:0007669"/>
    <property type="project" value="InterPro"/>
</dbReference>
<evidence type="ECO:0000313" key="10">
    <source>
        <dbReference type="Proteomes" id="UP000324738"/>
    </source>
</evidence>
<name>A0A5B0DXX7_9HYPH</name>
<evidence type="ECO:0000313" key="9">
    <source>
        <dbReference type="EMBL" id="KAA0970601.1"/>
    </source>
</evidence>
<comment type="similarity">
    <text evidence="2">Belongs to the outer membrane factor (OMF) (TC 1.B.17) family.</text>
</comment>
<evidence type="ECO:0000256" key="2">
    <source>
        <dbReference type="ARBA" id="ARBA00007613"/>
    </source>
</evidence>
<dbReference type="InterPro" id="IPR003423">
    <property type="entry name" value="OMP_efflux"/>
</dbReference>
<dbReference type="AlphaFoldDB" id="A0A5B0DXX7"/>